<evidence type="ECO:0000313" key="5">
    <source>
        <dbReference type="Proteomes" id="UP000178602"/>
    </source>
</evidence>
<sequence>MGKSQDLYKKAKKLIPGGTQLLSKRPELFLPDFWPAYYDKAQGCEVWDLDGKKYLDVSYMGIGACILGYADQDVNKAVKAAVDNGSMTTLNVPEEVELAEKLVQLHPWAQMVRYARSGGEAVGVAVRIGRAKSGKDKVVFCGYHGWHDWYLAANLSDDRSLDGHLLPGLNPLGVPRALAGTALAFKYNDTEAFLKLVEDNEVGTIVMETIRNDEPDKKFLQTVREVATKKGIVLILDEITSGWRLNIGGAHLLYGLEPDIAVFGKAISNGYPMAAIIGRQSVMERAQDSFISSTYWTERLGPVASLATINKLEKENVPAHLIKVGRQVKAAWQAASAKYNLPIEIGGIDPLGHFSFKAAEPLVMKTLYTQRMLELGFLATTAFYASFAHQAKQVDSYCQAIDEVFAFLAKAAAGDPKKCLKGPVCHSGFKRLT</sequence>
<evidence type="ECO:0000313" key="4">
    <source>
        <dbReference type="EMBL" id="OGC27879.1"/>
    </source>
</evidence>
<organism evidence="4 5">
    <name type="scientific">candidate division WOR-1 bacterium RIFOXYC12_FULL_54_18</name>
    <dbReference type="NCBI Taxonomy" id="1802584"/>
    <lineage>
        <taxon>Bacteria</taxon>
        <taxon>Bacillati</taxon>
        <taxon>Saganbacteria</taxon>
    </lineage>
</organism>
<keyword evidence="4" id="KW-0808">Transferase</keyword>
<keyword evidence="4" id="KW-0032">Aminotransferase</keyword>
<comment type="cofactor">
    <cofactor evidence="1">
        <name>pyridoxal 5'-phosphate</name>
        <dbReference type="ChEBI" id="CHEBI:597326"/>
    </cofactor>
</comment>
<gene>
    <name evidence="4" type="ORF">A3K49_02590</name>
</gene>
<reference evidence="4 5" key="1">
    <citation type="journal article" date="2016" name="Nat. Commun.">
        <title>Thousands of microbial genomes shed light on interconnected biogeochemical processes in an aquifer system.</title>
        <authorList>
            <person name="Anantharaman K."/>
            <person name="Brown C.T."/>
            <person name="Hug L.A."/>
            <person name="Sharon I."/>
            <person name="Castelle C.J."/>
            <person name="Probst A.J."/>
            <person name="Thomas B.C."/>
            <person name="Singh A."/>
            <person name="Wilkins M.J."/>
            <person name="Karaoz U."/>
            <person name="Brodie E.L."/>
            <person name="Williams K.H."/>
            <person name="Hubbard S.S."/>
            <person name="Banfield J.F."/>
        </authorList>
    </citation>
    <scope>NUCLEOTIDE SEQUENCE [LARGE SCALE GENOMIC DNA]</scope>
</reference>
<accession>A0A1F4T5V5</accession>
<dbReference type="Pfam" id="PF00202">
    <property type="entry name" value="Aminotran_3"/>
    <property type="match status" value="1"/>
</dbReference>
<dbReference type="PANTHER" id="PTHR43713">
    <property type="entry name" value="GLUTAMATE-1-SEMIALDEHYDE 2,1-AMINOMUTASE"/>
    <property type="match status" value="1"/>
</dbReference>
<proteinExistence type="inferred from homology"/>
<dbReference type="AlphaFoldDB" id="A0A1F4T5V5"/>
<dbReference type="InterPro" id="IPR015424">
    <property type="entry name" value="PyrdxlP-dep_Trfase"/>
</dbReference>
<dbReference type="Proteomes" id="UP000178602">
    <property type="component" value="Unassembled WGS sequence"/>
</dbReference>
<name>A0A1F4T5V5_UNCSA</name>
<dbReference type="SUPFAM" id="SSF53383">
    <property type="entry name" value="PLP-dependent transferases"/>
    <property type="match status" value="1"/>
</dbReference>
<protein>
    <submittedName>
        <fullName evidence="4">Aminotransferase class III</fullName>
    </submittedName>
</protein>
<evidence type="ECO:0000256" key="2">
    <source>
        <dbReference type="ARBA" id="ARBA00022898"/>
    </source>
</evidence>
<dbReference type="EMBL" id="MEUG01000001">
    <property type="protein sequence ID" value="OGC27879.1"/>
    <property type="molecule type" value="Genomic_DNA"/>
</dbReference>
<dbReference type="InterPro" id="IPR015421">
    <property type="entry name" value="PyrdxlP-dep_Trfase_major"/>
</dbReference>
<keyword evidence="2 3" id="KW-0663">Pyridoxal phosphate</keyword>
<evidence type="ECO:0000256" key="1">
    <source>
        <dbReference type="ARBA" id="ARBA00001933"/>
    </source>
</evidence>
<dbReference type="GO" id="GO:0008483">
    <property type="term" value="F:transaminase activity"/>
    <property type="evidence" value="ECO:0007669"/>
    <property type="project" value="UniProtKB-KW"/>
</dbReference>
<evidence type="ECO:0000256" key="3">
    <source>
        <dbReference type="RuleBase" id="RU003560"/>
    </source>
</evidence>
<dbReference type="PANTHER" id="PTHR43713:SF3">
    <property type="entry name" value="GLUTAMATE-1-SEMIALDEHYDE 2,1-AMINOMUTASE 1, CHLOROPLASTIC-RELATED"/>
    <property type="match status" value="1"/>
</dbReference>
<comment type="caution">
    <text evidence="4">The sequence shown here is derived from an EMBL/GenBank/DDBJ whole genome shotgun (WGS) entry which is preliminary data.</text>
</comment>
<dbReference type="InterPro" id="IPR015422">
    <property type="entry name" value="PyrdxlP-dep_Trfase_small"/>
</dbReference>
<comment type="similarity">
    <text evidence="3">Belongs to the class-III pyridoxal-phosphate-dependent aminotransferase family.</text>
</comment>
<dbReference type="InterPro" id="IPR005814">
    <property type="entry name" value="Aminotrans_3"/>
</dbReference>
<dbReference type="GO" id="GO:0030170">
    <property type="term" value="F:pyridoxal phosphate binding"/>
    <property type="evidence" value="ECO:0007669"/>
    <property type="project" value="InterPro"/>
</dbReference>
<dbReference type="Gene3D" id="3.90.1150.10">
    <property type="entry name" value="Aspartate Aminotransferase, domain 1"/>
    <property type="match status" value="1"/>
</dbReference>
<dbReference type="Gene3D" id="3.40.640.10">
    <property type="entry name" value="Type I PLP-dependent aspartate aminotransferase-like (Major domain)"/>
    <property type="match status" value="1"/>
</dbReference>